<evidence type="ECO:0000256" key="1">
    <source>
        <dbReference type="ARBA" id="ARBA00010296"/>
    </source>
</evidence>
<dbReference type="InterPro" id="IPR012556">
    <property type="entry name" value="Entericidin"/>
</dbReference>
<organism evidence="8 9">
    <name type="scientific">Caulobacter ginsengisoli</name>
    <dbReference type="NCBI Taxonomy" id="400775"/>
    <lineage>
        <taxon>Bacteria</taxon>
        <taxon>Pseudomonadati</taxon>
        <taxon>Pseudomonadota</taxon>
        <taxon>Alphaproteobacteria</taxon>
        <taxon>Caulobacterales</taxon>
        <taxon>Caulobacteraceae</taxon>
        <taxon>Caulobacter</taxon>
    </lineage>
</organism>
<sequence length="46" mass="4511">MRKLILLAIVAAGLATTACNTVKGAGQDVQAAGAAVSDTAEDAKPK</sequence>
<evidence type="ECO:0000256" key="3">
    <source>
        <dbReference type="ARBA" id="ARBA00022729"/>
    </source>
</evidence>
<evidence type="ECO:0000256" key="5">
    <source>
        <dbReference type="ARBA" id="ARBA00023139"/>
    </source>
</evidence>
<evidence type="ECO:0000256" key="7">
    <source>
        <dbReference type="SAM" id="SignalP"/>
    </source>
</evidence>
<reference evidence="8 9" key="1">
    <citation type="submission" date="2023-07" db="EMBL/GenBank/DDBJ databases">
        <title>Genomic Encyclopedia of Type Strains, Phase IV (KMG-IV): sequencing the most valuable type-strain genomes for metagenomic binning, comparative biology and taxonomic classification.</title>
        <authorList>
            <person name="Goeker M."/>
        </authorList>
    </citation>
    <scope>NUCLEOTIDE SEQUENCE [LARGE SCALE GENOMIC DNA]</scope>
    <source>
        <strain evidence="8 9">DSM 18695</strain>
    </source>
</reference>
<keyword evidence="3 7" id="KW-0732">Signal</keyword>
<keyword evidence="2" id="KW-1003">Cell membrane</keyword>
<gene>
    <name evidence="8" type="ORF">QO010_002681</name>
</gene>
<protein>
    <submittedName>
        <fullName evidence="8">Small secreted protein</fullName>
    </submittedName>
</protein>
<accession>A0ABU0IVB7</accession>
<evidence type="ECO:0000256" key="2">
    <source>
        <dbReference type="ARBA" id="ARBA00022475"/>
    </source>
</evidence>
<comment type="caution">
    <text evidence="8">The sequence shown here is derived from an EMBL/GenBank/DDBJ whole genome shotgun (WGS) entry which is preliminary data.</text>
</comment>
<dbReference type="EMBL" id="JAUSVS010000005">
    <property type="protein sequence ID" value="MDQ0464897.1"/>
    <property type="molecule type" value="Genomic_DNA"/>
</dbReference>
<keyword evidence="5" id="KW-0564">Palmitate</keyword>
<keyword evidence="9" id="KW-1185">Reference proteome</keyword>
<dbReference type="RefSeq" id="WP_307349890.1">
    <property type="nucleotide sequence ID" value="NZ_JAUSVS010000005.1"/>
</dbReference>
<evidence type="ECO:0000313" key="8">
    <source>
        <dbReference type="EMBL" id="MDQ0464897.1"/>
    </source>
</evidence>
<dbReference type="Proteomes" id="UP001228905">
    <property type="component" value="Unassembled WGS sequence"/>
</dbReference>
<dbReference type="PROSITE" id="PS51257">
    <property type="entry name" value="PROKAR_LIPOPROTEIN"/>
    <property type="match status" value="1"/>
</dbReference>
<feature type="chain" id="PRO_5047493402" evidence="7">
    <location>
        <begin position="19"/>
        <end position="46"/>
    </location>
</feature>
<name>A0ABU0IVB7_9CAUL</name>
<evidence type="ECO:0000256" key="4">
    <source>
        <dbReference type="ARBA" id="ARBA00023136"/>
    </source>
</evidence>
<feature type="signal peptide" evidence="7">
    <location>
        <begin position="1"/>
        <end position="18"/>
    </location>
</feature>
<keyword evidence="6" id="KW-0449">Lipoprotein</keyword>
<keyword evidence="4" id="KW-0472">Membrane</keyword>
<dbReference type="Pfam" id="PF08085">
    <property type="entry name" value="Entericidin"/>
    <property type="match status" value="1"/>
</dbReference>
<proteinExistence type="inferred from homology"/>
<comment type="similarity">
    <text evidence="1">Belongs to the EcnA/EcnB lipoprotein family.</text>
</comment>
<evidence type="ECO:0000313" key="9">
    <source>
        <dbReference type="Proteomes" id="UP001228905"/>
    </source>
</evidence>
<evidence type="ECO:0000256" key="6">
    <source>
        <dbReference type="ARBA" id="ARBA00023288"/>
    </source>
</evidence>